<evidence type="ECO:0000313" key="2">
    <source>
        <dbReference type="Proteomes" id="UP000325440"/>
    </source>
</evidence>
<accession>A0A5E4NR03</accession>
<dbReference type="Proteomes" id="UP000325440">
    <property type="component" value="Unassembled WGS sequence"/>
</dbReference>
<reference evidence="1 2" key="1">
    <citation type="submission" date="2019-08" db="EMBL/GenBank/DDBJ databases">
        <authorList>
            <person name="Alioto T."/>
            <person name="Alioto T."/>
            <person name="Gomez Garrido J."/>
        </authorList>
    </citation>
    <scope>NUCLEOTIDE SEQUENCE [LARGE SCALE GENOMIC DNA]</scope>
</reference>
<dbReference type="OrthoDB" id="6343797at2759"/>
<sequence length="151" mass="17842">MDKEFLEPIHCHKCKKKTKHFKPIKVQTINSLWKISTQWLKYKTNKRKETISKIKFEKITEQDKLSIAKELHKPLSSRFPKRKIKTYGIDDLWAADLILMKNYGDENVGYLNILNVIDTFSKFDWSESLKKNDGKNVTKGFEEIIKTANLH</sequence>
<gene>
    <name evidence="1" type="ORF">CINCED_3A023317</name>
</gene>
<dbReference type="PANTHER" id="PTHR46585:SF1">
    <property type="entry name" value="CHROMO DOMAIN-CONTAINING PROTEIN"/>
    <property type="match status" value="1"/>
</dbReference>
<dbReference type="SUPFAM" id="SSF53098">
    <property type="entry name" value="Ribonuclease H-like"/>
    <property type="match status" value="1"/>
</dbReference>
<keyword evidence="2" id="KW-1185">Reference proteome</keyword>
<protein>
    <submittedName>
        <fullName evidence="1">Ribonuclease H-like domain</fullName>
    </submittedName>
</protein>
<name>A0A5E4NR03_9HEMI</name>
<proteinExistence type="predicted"/>
<organism evidence="1 2">
    <name type="scientific">Cinara cedri</name>
    <dbReference type="NCBI Taxonomy" id="506608"/>
    <lineage>
        <taxon>Eukaryota</taxon>
        <taxon>Metazoa</taxon>
        <taxon>Ecdysozoa</taxon>
        <taxon>Arthropoda</taxon>
        <taxon>Hexapoda</taxon>
        <taxon>Insecta</taxon>
        <taxon>Pterygota</taxon>
        <taxon>Neoptera</taxon>
        <taxon>Paraneoptera</taxon>
        <taxon>Hemiptera</taxon>
        <taxon>Sternorrhyncha</taxon>
        <taxon>Aphidomorpha</taxon>
        <taxon>Aphidoidea</taxon>
        <taxon>Aphididae</taxon>
        <taxon>Lachninae</taxon>
        <taxon>Cinara</taxon>
    </lineage>
</organism>
<dbReference type="InterPro" id="IPR012337">
    <property type="entry name" value="RNaseH-like_sf"/>
</dbReference>
<dbReference type="AlphaFoldDB" id="A0A5E4NR03"/>
<dbReference type="PANTHER" id="PTHR46585">
    <property type="entry name" value="INTEGRASE CORE DOMAIN CONTAINING PROTEIN"/>
    <property type="match status" value="1"/>
</dbReference>
<evidence type="ECO:0000313" key="1">
    <source>
        <dbReference type="EMBL" id="VVC46319.1"/>
    </source>
</evidence>
<dbReference type="EMBL" id="CABPRJ010002468">
    <property type="protein sequence ID" value="VVC46319.1"/>
    <property type="molecule type" value="Genomic_DNA"/>
</dbReference>